<evidence type="ECO:0000313" key="1">
    <source>
        <dbReference type="EMBL" id="OGZ72508.1"/>
    </source>
</evidence>
<name>A0A1G2IE95_9BACT</name>
<comment type="caution">
    <text evidence="1">The sequence shown here is derived from an EMBL/GenBank/DDBJ whole genome shotgun (WGS) entry which is preliminary data.</text>
</comment>
<dbReference type="STRING" id="1802214.A2908_01395"/>
<reference evidence="1 2" key="1">
    <citation type="journal article" date="2016" name="Nat. Commun.">
        <title>Thousands of microbial genomes shed light on interconnected biogeochemical processes in an aquifer system.</title>
        <authorList>
            <person name="Anantharaman K."/>
            <person name="Brown C.T."/>
            <person name="Hug L.A."/>
            <person name="Sharon I."/>
            <person name="Castelle C.J."/>
            <person name="Probst A.J."/>
            <person name="Thomas B.C."/>
            <person name="Singh A."/>
            <person name="Wilkins M.J."/>
            <person name="Karaoz U."/>
            <person name="Brodie E.L."/>
            <person name="Williams K.H."/>
            <person name="Hubbard S.S."/>
            <person name="Banfield J.F."/>
        </authorList>
    </citation>
    <scope>NUCLEOTIDE SEQUENCE [LARGE SCALE GENOMIC DNA]</scope>
</reference>
<organism evidence="1 2">
    <name type="scientific">Candidatus Staskawiczbacteria bacterium RIFCSPLOWO2_01_FULL_38_12b</name>
    <dbReference type="NCBI Taxonomy" id="1802214"/>
    <lineage>
        <taxon>Bacteria</taxon>
        <taxon>Candidatus Staskawicziibacteriota</taxon>
    </lineage>
</organism>
<proteinExistence type="predicted"/>
<dbReference type="Proteomes" id="UP000176774">
    <property type="component" value="Unassembled WGS sequence"/>
</dbReference>
<dbReference type="EMBL" id="MHPA01000025">
    <property type="protein sequence ID" value="OGZ72508.1"/>
    <property type="molecule type" value="Genomic_DNA"/>
</dbReference>
<evidence type="ECO:0000313" key="2">
    <source>
        <dbReference type="Proteomes" id="UP000176774"/>
    </source>
</evidence>
<gene>
    <name evidence="1" type="ORF">A2908_01395</name>
</gene>
<dbReference type="AlphaFoldDB" id="A0A1G2IE95"/>
<protein>
    <submittedName>
        <fullName evidence="1">Uncharacterized protein</fullName>
    </submittedName>
</protein>
<accession>A0A1G2IE95</accession>
<sequence>METIALRRCENLLLDPRWIVTSKSKLMGRIGSHQGCGGSILMNPLLNFNLIFCNACPLRIELPSEINTYGKLEDWCRVHDH</sequence>